<gene>
    <name evidence="2" type="ORF">TDIB3V08_LOCUS12387</name>
</gene>
<reference evidence="2" key="1">
    <citation type="submission" date="2020-11" db="EMBL/GenBank/DDBJ databases">
        <authorList>
            <person name="Tran Van P."/>
        </authorList>
    </citation>
    <scope>NUCLEOTIDE SEQUENCE</scope>
</reference>
<accession>A0A7R8ZFZ1</accession>
<feature type="chain" id="PRO_5031426891" evidence="1">
    <location>
        <begin position="23"/>
        <end position="83"/>
    </location>
</feature>
<proteinExistence type="predicted"/>
<organism evidence="2">
    <name type="scientific">Timema douglasi</name>
    <name type="common">Walking stick</name>
    <dbReference type="NCBI Taxonomy" id="61478"/>
    <lineage>
        <taxon>Eukaryota</taxon>
        <taxon>Metazoa</taxon>
        <taxon>Ecdysozoa</taxon>
        <taxon>Arthropoda</taxon>
        <taxon>Hexapoda</taxon>
        <taxon>Insecta</taxon>
        <taxon>Pterygota</taxon>
        <taxon>Neoptera</taxon>
        <taxon>Polyneoptera</taxon>
        <taxon>Phasmatodea</taxon>
        <taxon>Timematodea</taxon>
        <taxon>Timematoidea</taxon>
        <taxon>Timematidae</taxon>
        <taxon>Timema</taxon>
    </lineage>
</organism>
<evidence type="ECO:0000256" key="1">
    <source>
        <dbReference type="SAM" id="SignalP"/>
    </source>
</evidence>
<evidence type="ECO:0000313" key="2">
    <source>
        <dbReference type="EMBL" id="CAD7206238.1"/>
    </source>
</evidence>
<name>A0A7R8ZFZ1_TIMDO</name>
<sequence>MAVRLLASVICVLVAVIAHGAANVNCQIQPILSRFPLKVSGNLVSTNYKYSLQFSGSGFRCNLVSWDFINCVSISPFQTQNMD</sequence>
<protein>
    <submittedName>
        <fullName evidence="2">Uncharacterized protein</fullName>
    </submittedName>
</protein>
<dbReference type="AlphaFoldDB" id="A0A7R8ZFZ1"/>
<dbReference type="EMBL" id="OA580013">
    <property type="protein sequence ID" value="CAD7206238.1"/>
    <property type="molecule type" value="Genomic_DNA"/>
</dbReference>
<keyword evidence="1" id="KW-0732">Signal</keyword>
<feature type="signal peptide" evidence="1">
    <location>
        <begin position="1"/>
        <end position="22"/>
    </location>
</feature>